<dbReference type="GO" id="GO:0004725">
    <property type="term" value="F:protein tyrosine phosphatase activity"/>
    <property type="evidence" value="ECO:0007669"/>
    <property type="project" value="UniProtKB-EC"/>
</dbReference>
<dbReference type="Proteomes" id="UP000029385">
    <property type="component" value="Unassembled WGS sequence"/>
</dbReference>
<comment type="caution">
    <text evidence="5">The sequence shown here is derived from an EMBL/GenBank/DDBJ whole genome shotgun (WGS) entry which is preliminary data.</text>
</comment>
<dbReference type="PANTHER" id="PTHR39181:SF1">
    <property type="entry name" value="TYROSINE-PROTEIN PHOSPHATASE YWQE"/>
    <property type="match status" value="1"/>
</dbReference>
<dbReference type="PATRIC" id="fig|1121015.4.peg.682"/>
<dbReference type="EMBL" id="AVCI01000001">
    <property type="protein sequence ID" value="KFN45094.1"/>
    <property type="molecule type" value="Genomic_DNA"/>
</dbReference>
<evidence type="ECO:0000256" key="4">
    <source>
        <dbReference type="ARBA" id="ARBA00051722"/>
    </source>
</evidence>
<dbReference type="eggNOG" id="COG4464">
    <property type="taxonomic scope" value="Bacteria"/>
</dbReference>
<dbReference type="OrthoDB" id="9788539at2"/>
<dbReference type="AlphaFoldDB" id="A0A091B2I4"/>
<evidence type="ECO:0000256" key="2">
    <source>
        <dbReference type="ARBA" id="ARBA00013064"/>
    </source>
</evidence>
<dbReference type="GO" id="GO:0030145">
    <property type="term" value="F:manganese ion binding"/>
    <property type="evidence" value="ECO:0007669"/>
    <property type="project" value="InterPro"/>
</dbReference>
<dbReference type="Pfam" id="PF19567">
    <property type="entry name" value="CpsB_CapC"/>
    <property type="match status" value="1"/>
</dbReference>
<protein>
    <recommendedName>
        <fullName evidence="2">protein-tyrosine-phosphatase</fullName>
        <ecNumber evidence="2">3.1.3.48</ecNumber>
    </recommendedName>
</protein>
<evidence type="ECO:0000313" key="5">
    <source>
        <dbReference type="EMBL" id="KFN45094.1"/>
    </source>
</evidence>
<dbReference type="InterPro" id="IPR016667">
    <property type="entry name" value="Caps_polysacc_synth_CpsB/CapC"/>
</dbReference>
<keyword evidence="3" id="KW-0378">Hydrolase</keyword>
<dbReference type="STRING" id="1121015.GCA_000420545_01638"/>
<gene>
    <name evidence="5" type="ORF">N789_03465</name>
</gene>
<accession>A0A091B2I4</accession>
<organism evidence="5 6">
    <name type="scientific">Arenimonas oryziterrae DSM 21050 = YC6267</name>
    <dbReference type="NCBI Taxonomy" id="1121015"/>
    <lineage>
        <taxon>Bacteria</taxon>
        <taxon>Pseudomonadati</taxon>
        <taxon>Pseudomonadota</taxon>
        <taxon>Gammaproteobacteria</taxon>
        <taxon>Lysobacterales</taxon>
        <taxon>Lysobacteraceae</taxon>
        <taxon>Arenimonas</taxon>
    </lineage>
</organism>
<dbReference type="PANTHER" id="PTHR39181">
    <property type="entry name" value="TYROSINE-PROTEIN PHOSPHATASE YWQE"/>
    <property type="match status" value="1"/>
</dbReference>
<evidence type="ECO:0000256" key="3">
    <source>
        <dbReference type="ARBA" id="ARBA00022801"/>
    </source>
</evidence>
<evidence type="ECO:0000256" key="1">
    <source>
        <dbReference type="ARBA" id="ARBA00005750"/>
    </source>
</evidence>
<dbReference type="Gene3D" id="3.20.20.140">
    <property type="entry name" value="Metal-dependent hydrolases"/>
    <property type="match status" value="1"/>
</dbReference>
<keyword evidence="6" id="KW-1185">Reference proteome</keyword>
<proteinExistence type="inferred from homology"/>
<comment type="catalytic activity">
    <reaction evidence="4">
        <text>O-phospho-L-tyrosyl-[protein] + H2O = L-tyrosyl-[protein] + phosphate</text>
        <dbReference type="Rhea" id="RHEA:10684"/>
        <dbReference type="Rhea" id="RHEA-COMP:10136"/>
        <dbReference type="Rhea" id="RHEA-COMP:20101"/>
        <dbReference type="ChEBI" id="CHEBI:15377"/>
        <dbReference type="ChEBI" id="CHEBI:43474"/>
        <dbReference type="ChEBI" id="CHEBI:46858"/>
        <dbReference type="ChEBI" id="CHEBI:61978"/>
        <dbReference type="EC" id="3.1.3.48"/>
    </reaction>
</comment>
<comment type="similarity">
    <text evidence="1">Belongs to the metallo-dependent hydrolases superfamily. CpsB/CapC family.</text>
</comment>
<dbReference type="PIRSF" id="PIRSF016557">
    <property type="entry name" value="Caps_synth_CpsB"/>
    <property type="match status" value="1"/>
</dbReference>
<dbReference type="EC" id="3.1.3.48" evidence="2"/>
<reference evidence="5 6" key="1">
    <citation type="submission" date="2013-09" db="EMBL/GenBank/DDBJ databases">
        <title>Genome sequencing of Arenimonas oryziterrae.</title>
        <authorList>
            <person name="Chen F."/>
            <person name="Wang G."/>
        </authorList>
    </citation>
    <scope>NUCLEOTIDE SEQUENCE [LARGE SCALE GENOMIC DNA]</scope>
    <source>
        <strain evidence="5 6">YC6267</strain>
    </source>
</reference>
<dbReference type="RefSeq" id="WP_022969259.1">
    <property type="nucleotide sequence ID" value="NZ_ATVD01000002.1"/>
</dbReference>
<evidence type="ECO:0000313" key="6">
    <source>
        <dbReference type="Proteomes" id="UP000029385"/>
    </source>
</evidence>
<dbReference type="SUPFAM" id="SSF89550">
    <property type="entry name" value="PHP domain-like"/>
    <property type="match status" value="1"/>
</dbReference>
<name>A0A091B2I4_9GAMM</name>
<dbReference type="InterPro" id="IPR016195">
    <property type="entry name" value="Pol/histidinol_Pase-like"/>
</dbReference>
<sequence length="265" mass="28677">MIDLHCHILPGIDDGAPDLAVALAMARCAVADGIHIAACTPHIYPGLYENDRAGIEAAVAQLQQHLREAGIPLTLTYGADTHLAPDLVAGIRSGRVPTLGGTRYFLLEPPHHVAPPRFEESVFNLLAAGFVPVITHPERLTWIESHYEIFGKTVHGGAWIQLTAGSLTGRFGRRPKYWAERMLDEGLVHILATDSHHIDKRPPLLAEGRDAAAQRVGDVEATHLVLTRPQGILANVAPETMPPLPARPAPAAPSKGLWQRWFGGP</sequence>